<reference evidence="3" key="1">
    <citation type="submission" date="2022-11" db="UniProtKB">
        <authorList>
            <consortium name="WormBaseParasite"/>
        </authorList>
    </citation>
    <scope>IDENTIFICATION</scope>
</reference>
<feature type="coiled-coil region" evidence="1">
    <location>
        <begin position="71"/>
        <end position="98"/>
    </location>
</feature>
<evidence type="ECO:0000256" key="1">
    <source>
        <dbReference type="SAM" id="Coils"/>
    </source>
</evidence>
<keyword evidence="2" id="KW-1185">Reference proteome</keyword>
<dbReference type="WBParaSite" id="ACRNAN_Path_930.g3585.t1">
    <property type="protein sequence ID" value="ACRNAN_Path_930.g3585.t1"/>
    <property type="gene ID" value="ACRNAN_Path_930.g3585"/>
</dbReference>
<sequence length="232" mass="27098">MKDMYEPTLYEDQASQPCEYDLSELLQPQLQVHLNSTLQQMSLDDKSVQNAHSLHFEQKIVLNTSSGPIKLSNVKKTQEELTKEIQATEAELERLRKGPFPCKNHKKHPKKGIEKCRDQERNRLFSQKTRLTKDLTIKAFGQENQDYKERIEFLEKFISNLDSRHPDLSISKELSSEKVKQEVDSCIKKFTHISPLLDQKLLDGSSSEYYESEYESEWDENDKELIPHAIAR</sequence>
<dbReference type="Proteomes" id="UP000887540">
    <property type="component" value="Unplaced"/>
</dbReference>
<evidence type="ECO:0000313" key="2">
    <source>
        <dbReference type="Proteomes" id="UP000887540"/>
    </source>
</evidence>
<organism evidence="2 3">
    <name type="scientific">Acrobeloides nanus</name>
    <dbReference type="NCBI Taxonomy" id="290746"/>
    <lineage>
        <taxon>Eukaryota</taxon>
        <taxon>Metazoa</taxon>
        <taxon>Ecdysozoa</taxon>
        <taxon>Nematoda</taxon>
        <taxon>Chromadorea</taxon>
        <taxon>Rhabditida</taxon>
        <taxon>Tylenchina</taxon>
        <taxon>Cephalobomorpha</taxon>
        <taxon>Cephaloboidea</taxon>
        <taxon>Cephalobidae</taxon>
        <taxon>Acrobeloides</taxon>
    </lineage>
</organism>
<proteinExistence type="predicted"/>
<keyword evidence="1" id="KW-0175">Coiled coil</keyword>
<accession>A0A914CF16</accession>
<dbReference type="AlphaFoldDB" id="A0A914CF16"/>
<evidence type="ECO:0000313" key="3">
    <source>
        <dbReference type="WBParaSite" id="ACRNAN_Path_930.g3585.t1"/>
    </source>
</evidence>
<name>A0A914CF16_9BILA</name>
<protein>
    <submittedName>
        <fullName evidence="3">Uncharacterized protein</fullName>
    </submittedName>
</protein>